<name>A0A060H4N1_XYLFS</name>
<accession>A0A060H4N1</accession>
<feature type="transmembrane region" description="Helical" evidence="1">
    <location>
        <begin position="45"/>
        <end position="64"/>
    </location>
</feature>
<proteinExistence type="predicted"/>
<reference evidence="2 3" key="1">
    <citation type="submission" date="2013-08" db="EMBL/GenBank/DDBJ databases">
        <authorList>
            <person name="Stouthamer R."/>
            <person name="Nunney L."/>
        </authorList>
    </citation>
    <scope>NUCLEOTIDE SEQUENCE [LARGE SCALE GENOMIC DNA]</scope>
    <source>
        <strain evidence="3">ann-1</strain>
    </source>
</reference>
<feature type="transmembrane region" description="Helical" evidence="1">
    <location>
        <begin position="234"/>
        <end position="260"/>
    </location>
</feature>
<feature type="transmembrane region" description="Helical" evidence="1">
    <location>
        <begin position="266"/>
        <end position="288"/>
    </location>
</feature>
<dbReference type="EMBL" id="CP006696">
    <property type="protein sequence ID" value="AIC10518.1"/>
    <property type="molecule type" value="Genomic_DNA"/>
</dbReference>
<sequence length="424" mass="47717">MLMRMKKITKENSRNLLVGIVLFFGVAYNFPLAMINAKVFTVTPVMTYAVELVIYFSCFILGLSALHPKRVVLVMSGLGFLVALTLLRFLMSLDFDPKFFRDALIPFAFLILGAAYRGSLLRLFMGMSIFITFVAVFELMMPDVYGDIANPKSYFVNSRGASADGFWNEGSSLYLSATRPDERNFFAGSNLPRASSVFIEPVTMGNYIIFFAAIVLVFWRWMSVSELILSMAMIVFLIVASDGRLATGTCILMVLLAPFLKRFDQRFAFLLFFSVLLGGWFIVQVNGIHTYDKDTILSRTFFSVYSLAHLPLDSWFGLDVQSSYRYFDSGIAYFIASQSVITVLVFLLAYSFLFDMQSHEGRGFKNMAIFAFALSLLVSNSYFSIKTSALWWFTCGCLWNCSPNVLAAKRNLVEARVIAQVGVS</sequence>
<feature type="transmembrane region" description="Helical" evidence="1">
    <location>
        <begin position="204"/>
        <end position="222"/>
    </location>
</feature>
<feature type="transmembrane region" description="Helical" evidence="1">
    <location>
        <begin position="71"/>
        <end position="93"/>
    </location>
</feature>
<organism evidence="2 3">
    <name type="scientific">Xylella fastidiosa subsp. sandyi Ann-1</name>
    <dbReference type="NCBI Taxonomy" id="155920"/>
    <lineage>
        <taxon>Bacteria</taxon>
        <taxon>Pseudomonadati</taxon>
        <taxon>Pseudomonadota</taxon>
        <taxon>Gammaproteobacteria</taxon>
        <taxon>Lysobacterales</taxon>
        <taxon>Lysobacteraceae</taxon>
        <taxon>Xylella</taxon>
    </lineage>
</organism>
<keyword evidence="1" id="KW-0472">Membrane</keyword>
<feature type="transmembrane region" description="Helical" evidence="1">
    <location>
        <begin position="366"/>
        <end position="383"/>
    </location>
</feature>
<evidence type="ECO:0000256" key="1">
    <source>
        <dbReference type="SAM" id="Phobius"/>
    </source>
</evidence>
<dbReference type="AlphaFoldDB" id="A0A060H4N1"/>
<protein>
    <submittedName>
        <fullName evidence="2">GumE protein</fullName>
    </submittedName>
</protein>
<evidence type="ECO:0000313" key="3">
    <source>
        <dbReference type="Proteomes" id="UP000027215"/>
    </source>
</evidence>
<feature type="transmembrane region" description="Helical" evidence="1">
    <location>
        <begin position="389"/>
        <end position="407"/>
    </location>
</feature>
<feature type="transmembrane region" description="Helical" evidence="1">
    <location>
        <begin position="330"/>
        <end position="354"/>
    </location>
</feature>
<keyword evidence="1" id="KW-1133">Transmembrane helix</keyword>
<dbReference type="Proteomes" id="UP000027215">
    <property type="component" value="Chromosome"/>
</dbReference>
<feature type="transmembrane region" description="Helical" evidence="1">
    <location>
        <begin position="300"/>
        <end position="318"/>
    </location>
</feature>
<keyword evidence="1" id="KW-0812">Transmembrane</keyword>
<gene>
    <name evidence="2" type="ORF">D934_11060</name>
</gene>
<dbReference type="PATRIC" id="fig|155920.8.peg.2589"/>
<feature type="transmembrane region" description="Helical" evidence="1">
    <location>
        <begin position="99"/>
        <end position="116"/>
    </location>
</feature>
<evidence type="ECO:0000313" key="2">
    <source>
        <dbReference type="EMBL" id="AIC10518.1"/>
    </source>
</evidence>
<dbReference type="KEGG" id="xfs:D934_11060"/>
<feature type="transmembrane region" description="Helical" evidence="1">
    <location>
        <begin position="123"/>
        <end position="141"/>
    </location>
</feature>
<dbReference type="HOGENOM" id="CLU_052041_0_0_6"/>